<dbReference type="InterPro" id="IPR001199">
    <property type="entry name" value="Cyt_B5-like_heme/steroid-bd"/>
</dbReference>
<name>A0A087UL42_STEMI</name>
<sequence length="127" mass="14311">MKEVVSTVLQRLLQSCSLRTERSYTLSEVSNHYHRNDCWIVICDHVYDVTPFLDQHPGGIDIMMEHAGRDATVAFYGAGHHPSTMELIKPYCIGTLAQHERVNLIDSLAPNSRRSSIWSTEGIVVAD</sequence>
<dbReference type="SUPFAM" id="SSF55856">
    <property type="entry name" value="Cytochrome b5-like heme/steroid binding domain"/>
    <property type="match status" value="1"/>
</dbReference>
<feature type="non-terminal residue" evidence="6">
    <location>
        <position position="127"/>
    </location>
</feature>
<dbReference type="GO" id="GO:0020037">
    <property type="term" value="F:heme binding"/>
    <property type="evidence" value="ECO:0007669"/>
    <property type="project" value="TreeGrafter"/>
</dbReference>
<dbReference type="PRINTS" id="PR00363">
    <property type="entry name" value="CYTOCHROMEB5"/>
</dbReference>
<evidence type="ECO:0000256" key="1">
    <source>
        <dbReference type="ARBA" id="ARBA00022617"/>
    </source>
</evidence>
<dbReference type="InterPro" id="IPR036400">
    <property type="entry name" value="Cyt_B5-like_heme/steroid_sf"/>
</dbReference>
<dbReference type="AlphaFoldDB" id="A0A087UL42"/>
<dbReference type="OMA" id="DIMMEHA"/>
<dbReference type="PANTHER" id="PTHR19359:SF41">
    <property type="entry name" value="GEO08203P1"/>
    <property type="match status" value="1"/>
</dbReference>
<keyword evidence="3" id="KW-0408">Iron</keyword>
<keyword evidence="7" id="KW-1185">Reference proteome</keyword>
<dbReference type="Gene3D" id="3.10.120.10">
    <property type="entry name" value="Cytochrome b5-like heme/steroid binding domain"/>
    <property type="match status" value="1"/>
</dbReference>
<evidence type="ECO:0000256" key="4">
    <source>
        <dbReference type="ARBA" id="ARBA00038168"/>
    </source>
</evidence>
<reference evidence="6 7" key="1">
    <citation type="submission" date="2013-11" db="EMBL/GenBank/DDBJ databases">
        <title>Genome sequencing of Stegodyphus mimosarum.</title>
        <authorList>
            <person name="Bechsgaard J."/>
        </authorList>
    </citation>
    <scope>NUCLEOTIDE SEQUENCE [LARGE SCALE GENOMIC DNA]</scope>
</reference>
<gene>
    <name evidence="6" type="ORF">X975_24639</name>
</gene>
<evidence type="ECO:0000256" key="2">
    <source>
        <dbReference type="ARBA" id="ARBA00022723"/>
    </source>
</evidence>
<dbReference type="OrthoDB" id="260519at2759"/>
<dbReference type="EMBL" id="KK120343">
    <property type="protein sequence ID" value="KFM78081.1"/>
    <property type="molecule type" value="Genomic_DNA"/>
</dbReference>
<dbReference type="Proteomes" id="UP000054359">
    <property type="component" value="Unassembled WGS sequence"/>
</dbReference>
<organism evidence="6 7">
    <name type="scientific">Stegodyphus mimosarum</name>
    <name type="common">African social velvet spider</name>
    <dbReference type="NCBI Taxonomy" id="407821"/>
    <lineage>
        <taxon>Eukaryota</taxon>
        <taxon>Metazoa</taxon>
        <taxon>Ecdysozoa</taxon>
        <taxon>Arthropoda</taxon>
        <taxon>Chelicerata</taxon>
        <taxon>Arachnida</taxon>
        <taxon>Araneae</taxon>
        <taxon>Araneomorphae</taxon>
        <taxon>Entelegynae</taxon>
        <taxon>Eresoidea</taxon>
        <taxon>Eresidae</taxon>
        <taxon>Stegodyphus</taxon>
    </lineage>
</organism>
<proteinExistence type="inferred from homology"/>
<dbReference type="PROSITE" id="PS50255">
    <property type="entry name" value="CYTOCHROME_B5_2"/>
    <property type="match status" value="1"/>
</dbReference>
<evidence type="ECO:0000313" key="7">
    <source>
        <dbReference type="Proteomes" id="UP000054359"/>
    </source>
</evidence>
<dbReference type="GO" id="GO:0016020">
    <property type="term" value="C:membrane"/>
    <property type="evidence" value="ECO:0007669"/>
    <property type="project" value="TreeGrafter"/>
</dbReference>
<comment type="similarity">
    <text evidence="4">Belongs to the cytochrome b5 family.</text>
</comment>
<dbReference type="PANTHER" id="PTHR19359">
    <property type="entry name" value="CYTOCHROME B5"/>
    <property type="match status" value="1"/>
</dbReference>
<feature type="domain" description="Cytochrome b5 heme-binding" evidence="5">
    <location>
        <begin position="21"/>
        <end position="97"/>
    </location>
</feature>
<accession>A0A087UL42</accession>
<evidence type="ECO:0000256" key="3">
    <source>
        <dbReference type="ARBA" id="ARBA00023004"/>
    </source>
</evidence>
<dbReference type="InterPro" id="IPR050668">
    <property type="entry name" value="Cytochrome_b5"/>
</dbReference>
<keyword evidence="2" id="KW-0479">Metal-binding</keyword>
<protein>
    <submittedName>
        <fullName evidence="6">Cytochrome b5</fullName>
    </submittedName>
</protein>
<evidence type="ECO:0000313" key="6">
    <source>
        <dbReference type="EMBL" id="KFM78081.1"/>
    </source>
</evidence>
<dbReference type="SMART" id="SM01117">
    <property type="entry name" value="Cyt-b5"/>
    <property type="match status" value="1"/>
</dbReference>
<dbReference type="GO" id="GO:0046872">
    <property type="term" value="F:metal ion binding"/>
    <property type="evidence" value="ECO:0007669"/>
    <property type="project" value="UniProtKB-KW"/>
</dbReference>
<dbReference type="FunFam" id="3.10.120.10:FF:000007">
    <property type="entry name" value="Sulfite oxidase, mitochondrial"/>
    <property type="match status" value="1"/>
</dbReference>
<keyword evidence="1" id="KW-0349">Heme</keyword>
<evidence type="ECO:0000259" key="5">
    <source>
        <dbReference type="PROSITE" id="PS50255"/>
    </source>
</evidence>
<dbReference type="STRING" id="407821.A0A087UL42"/>
<dbReference type="Pfam" id="PF00173">
    <property type="entry name" value="Cyt-b5"/>
    <property type="match status" value="1"/>
</dbReference>